<evidence type="ECO:0000313" key="2">
    <source>
        <dbReference type="EMBL" id="AKU91376.1"/>
    </source>
</evidence>
<dbReference type="EMBL" id="CP012332">
    <property type="protein sequence ID" value="AKU91376.1"/>
    <property type="molecule type" value="Genomic_DNA"/>
</dbReference>
<feature type="compositionally biased region" description="Basic and acidic residues" evidence="1">
    <location>
        <begin position="273"/>
        <end position="286"/>
    </location>
</feature>
<gene>
    <name evidence="2" type="ORF">AKJ08_1763</name>
</gene>
<evidence type="ECO:0008006" key="4">
    <source>
        <dbReference type="Google" id="ProtNLM"/>
    </source>
</evidence>
<dbReference type="PROSITE" id="PS51257">
    <property type="entry name" value="PROKAR_LIPOPROTEIN"/>
    <property type="match status" value="1"/>
</dbReference>
<reference evidence="2 3" key="1">
    <citation type="submission" date="2015-08" db="EMBL/GenBank/DDBJ databases">
        <authorList>
            <person name="Babu N.S."/>
            <person name="Beckwith C.J."/>
            <person name="Beseler K.G."/>
            <person name="Brison A."/>
            <person name="Carone J.V."/>
            <person name="Caskin T.P."/>
            <person name="Diamond M."/>
            <person name="Durham M.E."/>
            <person name="Foxe J.M."/>
            <person name="Go M."/>
            <person name="Henderson B.A."/>
            <person name="Jones I.B."/>
            <person name="McGettigan J.A."/>
            <person name="Micheletti S.J."/>
            <person name="Nasrallah M.E."/>
            <person name="Ortiz D."/>
            <person name="Piller C.R."/>
            <person name="Privatt S.R."/>
            <person name="Schneider S.L."/>
            <person name="Sharp S."/>
            <person name="Smith T.C."/>
            <person name="Stanton J.D."/>
            <person name="Ullery H.E."/>
            <person name="Wilson R.J."/>
            <person name="Serrano M.G."/>
            <person name="Buck G."/>
            <person name="Lee V."/>
            <person name="Wang Y."/>
            <person name="Carvalho R."/>
            <person name="Voegtly L."/>
            <person name="Shi R."/>
            <person name="Duckworth R."/>
            <person name="Johnson A."/>
            <person name="Loviza R."/>
            <person name="Walstead R."/>
            <person name="Shah Z."/>
            <person name="Kiflezghi M."/>
            <person name="Wade K."/>
            <person name="Ball S.L."/>
            <person name="Bradley K.W."/>
            <person name="Asai D.J."/>
            <person name="Bowman C.A."/>
            <person name="Russell D.A."/>
            <person name="Pope W.H."/>
            <person name="Jacobs-Sera D."/>
            <person name="Hendrix R.W."/>
            <person name="Hatfull G.F."/>
        </authorList>
    </citation>
    <scope>NUCLEOTIDE SEQUENCE [LARGE SCALE GENOMIC DNA]</scope>
    <source>
        <strain evidence="2 3">DSM 27710</strain>
    </source>
</reference>
<name>A0A0K1PD96_9BACT</name>
<dbReference type="AlphaFoldDB" id="A0A0K1PD96"/>
<feature type="compositionally biased region" description="Basic and acidic residues" evidence="1">
    <location>
        <begin position="329"/>
        <end position="342"/>
    </location>
</feature>
<dbReference type="KEGG" id="vin:AKJ08_1763"/>
<accession>A0A0K1PD96</accession>
<keyword evidence="3" id="KW-1185">Reference proteome</keyword>
<evidence type="ECO:0000313" key="3">
    <source>
        <dbReference type="Proteomes" id="UP000055590"/>
    </source>
</evidence>
<dbReference type="STRING" id="1391653.AKJ08_1763"/>
<dbReference type="Proteomes" id="UP000055590">
    <property type="component" value="Chromosome"/>
</dbReference>
<sequence length="394" mass="42319">MRRTTLLGITALLFGCSQGGDVPWERVDEPRVRVDKRIEFPSTEFGEWSAVDGAIGNEGGSPVRVRVETKHPFRPTLRSFELKPGETRPLRFFFEPGLGQTMEPGTVAAVARVITGETERRIALIGLQSGKESLNRGGPDSCSCPEGRGCLLPEGSICDTPCGGQGACLAGACIPPEGILQPAWTHTGQGIGFVVEADDGGVVVQDLKDATPASELIRLDAAGRERWRRSADEFRYASVGRTLVSKSLAGAWRALDAGSGADLWKHEWPDSDLLHSDADQPGHSLEETVVGHPGRGNRQRPDPLGEGAGGSRPGGPGQRVCLDPGPGGESREGSPHGRDRQPAVRHARPTVDSGPRGVRARSGRRRGALGVVRRRRRVTAPGRCLWMDLRRRDA</sequence>
<feature type="region of interest" description="Disordered" evidence="1">
    <location>
        <begin position="273"/>
        <end position="371"/>
    </location>
</feature>
<protein>
    <recommendedName>
        <fullName evidence="4">Lipoprotein</fullName>
    </recommendedName>
</protein>
<organism evidence="2 3">
    <name type="scientific">Vulgatibacter incomptus</name>
    <dbReference type="NCBI Taxonomy" id="1391653"/>
    <lineage>
        <taxon>Bacteria</taxon>
        <taxon>Pseudomonadati</taxon>
        <taxon>Myxococcota</taxon>
        <taxon>Myxococcia</taxon>
        <taxon>Myxococcales</taxon>
        <taxon>Cystobacterineae</taxon>
        <taxon>Vulgatibacteraceae</taxon>
        <taxon>Vulgatibacter</taxon>
    </lineage>
</organism>
<feature type="compositionally biased region" description="Gly residues" evidence="1">
    <location>
        <begin position="306"/>
        <end position="317"/>
    </location>
</feature>
<feature type="compositionally biased region" description="Basic residues" evidence="1">
    <location>
        <begin position="358"/>
        <end position="371"/>
    </location>
</feature>
<evidence type="ECO:0000256" key="1">
    <source>
        <dbReference type="SAM" id="MobiDB-lite"/>
    </source>
</evidence>
<proteinExistence type="predicted"/>